<keyword evidence="7 16" id="KW-1133">Transmembrane helix</keyword>
<comment type="caution">
    <text evidence="18">The sequence shown here is derived from an EMBL/GenBank/DDBJ whole genome shotgun (WGS) entry which is preliminary data.</text>
</comment>
<dbReference type="InterPro" id="IPR041069">
    <property type="entry name" value="FeoB_Cyto"/>
</dbReference>
<dbReference type="InterPro" id="IPR003373">
    <property type="entry name" value="Fe2_transport_prot-B"/>
</dbReference>
<comment type="similarity">
    <text evidence="16">Belongs to the TRAFAC class TrmE-Era-EngA-EngB-Septin-like GTPase superfamily. FeoB GTPase (TC 9.A.8) family.</text>
</comment>
<dbReference type="CDD" id="cd01879">
    <property type="entry name" value="FeoB"/>
    <property type="match status" value="1"/>
</dbReference>
<feature type="transmembrane region" description="Helical" evidence="16">
    <location>
        <begin position="537"/>
        <end position="558"/>
    </location>
</feature>
<keyword evidence="11 16" id="KW-0472">Membrane</keyword>
<dbReference type="PANTHER" id="PTHR43185:SF1">
    <property type="entry name" value="FE(2+) TRANSPORTER FEOB"/>
    <property type="match status" value="1"/>
</dbReference>
<dbReference type="GO" id="GO:0046872">
    <property type="term" value="F:metal ion binding"/>
    <property type="evidence" value="ECO:0007669"/>
    <property type="project" value="UniProtKB-KW"/>
</dbReference>
<evidence type="ECO:0000313" key="18">
    <source>
        <dbReference type="EMBL" id="PIX88483.1"/>
    </source>
</evidence>
<dbReference type="Pfam" id="PF02421">
    <property type="entry name" value="FeoB_N"/>
    <property type="match status" value="1"/>
</dbReference>
<feature type="transmembrane region" description="Helical" evidence="16">
    <location>
        <begin position="621"/>
        <end position="642"/>
    </location>
</feature>
<dbReference type="EMBL" id="PFJR01000017">
    <property type="protein sequence ID" value="PIX88483.1"/>
    <property type="molecule type" value="Genomic_DNA"/>
</dbReference>
<feature type="binding site" evidence="15">
    <location>
        <position position="24"/>
    </location>
    <ligand>
        <name>Mg(2+)</name>
        <dbReference type="ChEBI" id="CHEBI:18420"/>
        <label>2</label>
    </ligand>
</feature>
<evidence type="ECO:0000256" key="10">
    <source>
        <dbReference type="ARBA" id="ARBA00023134"/>
    </source>
</evidence>
<sequence>MNNEKKLNIVLAGQANVGKSVIFNHLTGLHQHIGNWPGKTVEKAEGTLHYKGYTIDVLDLPGIYSLSTYSIEELISREYIAQQKPDFIVNVADSTRLERNLIFTLQILELESPTVLALNMVNLLKGKGIEIDFKRLEEILGIPVVPVAAIYKKGLTEVLDRGIEVVKKGLRPRALKYGREVEERIEQLIQVLKGVNTPYSKRWLAIKLLEKDKEIEKLIENKNKEILEKAKNLCCELEKIHGHDSSIVIADERYHLVSQIINVVMKITKPQKISFNERLDNLSCHKILGYPMMILILGLMFLAVFKFGDWFSSVFEEIFSGWQEGFENIFGTSLLASLGWSAIESTFALIEIALPYILPFYIILYLLEDWGYLARVAFLMDNLMHKLGVHGKACIPLMLGFGCNVPACLSCRIMETQRERFITGFLTTLVPCSATTVIIMGLIGKFMGISWAFGLYLFAILMIFGLGKLASKILPGEPTELIMEMPDYKPPHLKTVILQTWFRLKEFLQIAGPLVIISGIVIEGIYLAGWLPPITNLLSPITVRWLGLPAITGILLIFGILRKELILVMLATLIGTTNFGQVLSPIQMITLALVSMFYIPCIATIAALWREFGWEKTIGITAFEILLAIGMGGIAFRLLSVFC</sequence>
<feature type="binding site" evidence="14">
    <location>
        <begin position="38"/>
        <end position="42"/>
    </location>
    <ligand>
        <name>GTP</name>
        <dbReference type="ChEBI" id="CHEBI:37565"/>
        <label>1</label>
    </ligand>
</feature>
<dbReference type="PROSITE" id="PS51711">
    <property type="entry name" value="G_FEOB"/>
    <property type="match status" value="1"/>
</dbReference>
<evidence type="ECO:0000256" key="4">
    <source>
        <dbReference type="ARBA" id="ARBA00022496"/>
    </source>
</evidence>
<evidence type="ECO:0000256" key="5">
    <source>
        <dbReference type="ARBA" id="ARBA00022692"/>
    </source>
</evidence>
<dbReference type="Gene3D" id="3.40.50.300">
    <property type="entry name" value="P-loop containing nucleotide triphosphate hydrolases"/>
    <property type="match status" value="1"/>
</dbReference>
<feature type="transmembrane region" description="Helical" evidence="16">
    <location>
        <begin position="421"/>
        <end position="443"/>
    </location>
</feature>
<organism evidence="18 19">
    <name type="scientific">Candidatus Nealsonbacteria bacterium CG_4_10_14_3_um_filter_36_16</name>
    <dbReference type="NCBI Taxonomy" id="1974685"/>
    <lineage>
        <taxon>Bacteria</taxon>
        <taxon>Candidatus Nealsoniibacteriota</taxon>
    </lineage>
</organism>
<protein>
    <recommendedName>
        <fullName evidence="12 13">Ferrous iron transport protein B</fullName>
    </recommendedName>
</protein>
<proteinExistence type="inferred from homology"/>
<dbReference type="NCBIfam" id="TIGR00437">
    <property type="entry name" value="feoB"/>
    <property type="match status" value="1"/>
</dbReference>
<feature type="binding site" evidence="14">
    <location>
        <begin position="59"/>
        <end position="62"/>
    </location>
    <ligand>
        <name>GTP</name>
        <dbReference type="ChEBI" id="CHEBI:37565"/>
        <label>1</label>
    </ligand>
</feature>
<evidence type="ECO:0000313" key="19">
    <source>
        <dbReference type="Proteomes" id="UP000230064"/>
    </source>
</evidence>
<keyword evidence="15" id="KW-0479">Metal-binding</keyword>
<feature type="transmembrane region" description="Helical" evidence="16">
    <location>
        <begin position="449"/>
        <end position="467"/>
    </location>
</feature>
<dbReference type="Proteomes" id="UP000230064">
    <property type="component" value="Unassembled WGS sequence"/>
</dbReference>
<feature type="transmembrane region" description="Helical" evidence="16">
    <location>
        <begin position="589"/>
        <end position="609"/>
    </location>
</feature>
<dbReference type="AlphaFoldDB" id="A0A2M7MFD1"/>
<evidence type="ECO:0000256" key="15">
    <source>
        <dbReference type="PIRSR" id="PIRSR603373-2"/>
    </source>
</evidence>
<keyword evidence="5 16" id="KW-0812">Transmembrane</keyword>
<gene>
    <name evidence="18" type="primary">feoB</name>
    <name evidence="18" type="ORF">COZ30_00720</name>
</gene>
<accession>A0A2M7MFD1</accession>
<evidence type="ECO:0000256" key="7">
    <source>
        <dbReference type="ARBA" id="ARBA00022989"/>
    </source>
</evidence>
<feature type="transmembrane region" description="Helical" evidence="16">
    <location>
        <begin position="347"/>
        <end position="367"/>
    </location>
</feature>
<evidence type="ECO:0000256" key="11">
    <source>
        <dbReference type="ARBA" id="ARBA00023136"/>
    </source>
</evidence>
<evidence type="ECO:0000256" key="14">
    <source>
        <dbReference type="PIRSR" id="PIRSR603373-1"/>
    </source>
</evidence>
<dbReference type="GO" id="GO:0015093">
    <property type="term" value="F:ferrous iron transmembrane transporter activity"/>
    <property type="evidence" value="ECO:0007669"/>
    <property type="project" value="UniProtKB-UniRule"/>
</dbReference>
<reference evidence="19" key="1">
    <citation type="submission" date="2017-09" db="EMBL/GenBank/DDBJ databases">
        <title>Depth-based differentiation of microbial function through sediment-hosted aquifers and enrichment of novel symbionts in the deep terrestrial subsurface.</title>
        <authorList>
            <person name="Probst A.J."/>
            <person name="Ladd B."/>
            <person name="Jarett J.K."/>
            <person name="Geller-Mcgrath D.E."/>
            <person name="Sieber C.M.K."/>
            <person name="Emerson J.B."/>
            <person name="Anantharaman K."/>
            <person name="Thomas B.C."/>
            <person name="Malmstrom R."/>
            <person name="Stieglmeier M."/>
            <person name="Klingl A."/>
            <person name="Woyke T."/>
            <person name="Ryan C.M."/>
            <person name="Banfield J.F."/>
        </authorList>
    </citation>
    <scope>NUCLEOTIDE SEQUENCE [LARGE SCALE GENOMIC DNA]</scope>
</reference>
<feature type="binding site" evidence="15">
    <location>
        <position position="28"/>
    </location>
    <ligand>
        <name>Mg(2+)</name>
        <dbReference type="ChEBI" id="CHEBI:18420"/>
        <label>2</label>
    </ligand>
</feature>
<keyword evidence="2 16" id="KW-0813">Transport</keyword>
<keyword evidence="6 14" id="KW-0547">Nucleotide-binding</keyword>
<comment type="subcellular location">
    <subcellularLocation>
        <location evidence="16">Cell inner membrane</location>
        <topology evidence="16">Multi-pass membrane protein</topology>
    </subcellularLocation>
    <subcellularLocation>
        <location evidence="1">Cell membrane</location>
        <topology evidence="1">Multi-pass membrane protein</topology>
    </subcellularLocation>
</comment>
<dbReference type="InterPro" id="IPR011640">
    <property type="entry name" value="Fe2_transport_prot_B_C"/>
</dbReference>
<keyword evidence="3" id="KW-1003">Cell membrane</keyword>
<feature type="transmembrane region" description="Helical" evidence="16">
    <location>
        <begin position="565"/>
        <end position="583"/>
    </location>
</feature>
<evidence type="ECO:0000256" key="3">
    <source>
        <dbReference type="ARBA" id="ARBA00022475"/>
    </source>
</evidence>
<evidence type="ECO:0000256" key="13">
    <source>
        <dbReference type="NCBIfam" id="TIGR00437"/>
    </source>
</evidence>
<feature type="transmembrane region" description="Helical" evidence="16">
    <location>
        <begin position="507"/>
        <end position="531"/>
    </location>
</feature>
<keyword evidence="8 16" id="KW-0408">Iron</keyword>
<comment type="function">
    <text evidence="16">Probable transporter of a GTP-driven Fe(2+) uptake system.</text>
</comment>
<keyword evidence="10 14" id="KW-0342">GTP-binding</keyword>
<dbReference type="Gene3D" id="1.10.287.1770">
    <property type="match status" value="1"/>
</dbReference>
<evidence type="ECO:0000256" key="9">
    <source>
        <dbReference type="ARBA" id="ARBA00023065"/>
    </source>
</evidence>
<keyword evidence="9" id="KW-0406">Ion transport</keyword>
<feature type="binding site" evidence="14">
    <location>
        <begin position="13"/>
        <end position="20"/>
    </location>
    <ligand>
        <name>GTP</name>
        <dbReference type="ChEBI" id="CHEBI:37565"/>
        <label>1</label>
    </ligand>
</feature>
<dbReference type="Pfam" id="PF17910">
    <property type="entry name" value="FeoB_Cyto"/>
    <property type="match status" value="1"/>
</dbReference>
<dbReference type="InterPro" id="IPR050860">
    <property type="entry name" value="FeoB_GTPase"/>
</dbReference>
<evidence type="ECO:0000256" key="8">
    <source>
        <dbReference type="ARBA" id="ARBA00023004"/>
    </source>
</evidence>
<evidence type="ECO:0000256" key="16">
    <source>
        <dbReference type="RuleBase" id="RU362098"/>
    </source>
</evidence>
<dbReference type="Pfam" id="PF07670">
    <property type="entry name" value="Gate"/>
    <property type="match status" value="2"/>
</dbReference>
<dbReference type="GO" id="GO:0005886">
    <property type="term" value="C:plasma membrane"/>
    <property type="evidence" value="ECO:0007669"/>
    <property type="project" value="UniProtKB-SubCell"/>
</dbReference>
<dbReference type="PANTHER" id="PTHR43185">
    <property type="entry name" value="FERROUS IRON TRANSPORT PROTEIN B"/>
    <property type="match status" value="1"/>
</dbReference>
<dbReference type="GO" id="GO:0005525">
    <property type="term" value="F:GTP binding"/>
    <property type="evidence" value="ECO:0007669"/>
    <property type="project" value="UniProtKB-KW"/>
</dbReference>
<dbReference type="InterPro" id="IPR027417">
    <property type="entry name" value="P-loop_NTPase"/>
</dbReference>
<name>A0A2M7MFD1_9BACT</name>
<evidence type="ECO:0000259" key="17">
    <source>
        <dbReference type="PROSITE" id="PS51711"/>
    </source>
</evidence>
<evidence type="ECO:0000256" key="6">
    <source>
        <dbReference type="ARBA" id="ARBA00022741"/>
    </source>
</evidence>
<dbReference type="SUPFAM" id="SSF52540">
    <property type="entry name" value="P-loop containing nucleoside triphosphate hydrolases"/>
    <property type="match status" value="1"/>
</dbReference>
<keyword evidence="15" id="KW-0460">Magnesium</keyword>
<dbReference type="Pfam" id="PF07664">
    <property type="entry name" value="FeoB_C"/>
    <property type="match status" value="1"/>
</dbReference>
<evidence type="ECO:0000256" key="1">
    <source>
        <dbReference type="ARBA" id="ARBA00004651"/>
    </source>
</evidence>
<dbReference type="InterPro" id="IPR030389">
    <property type="entry name" value="G_FEOB_dom"/>
</dbReference>
<feature type="transmembrane region" description="Helical" evidence="16">
    <location>
        <begin position="287"/>
        <end position="305"/>
    </location>
</feature>
<evidence type="ECO:0000256" key="12">
    <source>
        <dbReference type="ARBA" id="ARBA00031200"/>
    </source>
</evidence>
<keyword evidence="4 16" id="KW-0410">Iron transport</keyword>
<evidence type="ECO:0000256" key="2">
    <source>
        <dbReference type="ARBA" id="ARBA00022448"/>
    </source>
</evidence>
<feature type="binding site" evidence="15">
    <location>
        <position position="27"/>
    </location>
    <ligand>
        <name>Mg(2+)</name>
        <dbReference type="ChEBI" id="CHEBI:18420"/>
        <label>2</label>
    </ligand>
</feature>
<dbReference type="InterPro" id="IPR011642">
    <property type="entry name" value="Gate_dom"/>
</dbReference>
<feature type="domain" description="FeoB-type G" evidence="17">
    <location>
        <begin position="6"/>
        <end position="168"/>
    </location>
</feature>